<dbReference type="AlphaFoldDB" id="A0A4Z0GFB3"/>
<proteinExistence type="predicted"/>
<dbReference type="PANTHER" id="PTHR35526:SF3">
    <property type="entry name" value="ANTI-SIGMA-F FACTOR RSBW"/>
    <property type="match status" value="1"/>
</dbReference>
<organism evidence="1 2">
    <name type="scientific">Streptomyces palmae</name>
    <dbReference type="NCBI Taxonomy" id="1701085"/>
    <lineage>
        <taxon>Bacteria</taxon>
        <taxon>Bacillati</taxon>
        <taxon>Actinomycetota</taxon>
        <taxon>Actinomycetes</taxon>
        <taxon>Kitasatosporales</taxon>
        <taxon>Streptomycetaceae</taxon>
        <taxon>Streptomyces</taxon>
    </lineage>
</organism>
<dbReference type="OrthoDB" id="4298621at2"/>
<evidence type="ECO:0000313" key="2">
    <source>
        <dbReference type="Proteomes" id="UP000297948"/>
    </source>
</evidence>
<keyword evidence="2" id="KW-1185">Reference proteome</keyword>
<dbReference type="EMBL" id="SRID01000356">
    <property type="protein sequence ID" value="TGA93748.1"/>
    <property type="molecule type" value="Genomic_DNA"/>
</dbReference>
<keyword evidence="1" id="KW-0067">ATP-binding</keyword>
<comment type="caution">
    <text evidence="1">The sequence shown here is derived from an EMBL/GenBank/DDBJ whole genome shotgun (WGS) entry which is preliminary data.</text>
</comment>
<dbReference type="Proteomes" id="UP000297948">
    <property type="component" value="Unassembled WGS sequence"/>
</dbReference>
<dbReference type="SUPFAM" id="SSF55874">
    <property type="entry name" value="ATPase domain of HSP90 chaperone/DNA topoisomerase II/histidine kinase"/>
    <property type="match status" value="1"/>
</dbReference>
<gene>
    <name evidence="1" type="ORF">E4099_26470</name>
</gene>
<accession>A0A4Z0GFB3</accession>
<dbReference type="Gene3D" id="3.30.565.10">
    <property type="entry name" value="Histidine kinase-like ATPase, C-terminal domain"/>
    <property type="match status" value="1"/>
</dbReference>
<dbReference type="GO" id="GO:0005524">
    <property type="term" value="F:ATP binding"/>
    <property type="evidence" value="ECO:0007669"/>
    <property type="project" value="UniProtKB-KW"/>
</dbReference>
<dbReference type="PANTHER" id="PTHR35526">
    <property type="entry name" value="ANTI-SIGMA-F FACTOR RSBW-RELATED"/>
    <property type="match status" value="1"/>
</dbReference>
<name>A0A4Z0GFB3_9ACTN</name>
<dbReference type="CDD" id="cd16936">
    <property type="entry name" value="HATPase_RsbW-like"/>
    <property type="match status" value="1"/>
</dbReference>
<dbReference type="RefSeq" id="WP_135341643.1">
    <property type="nucleotide sequence ID" value="NZ_JBHLTX010000035.1"/>
</dbReference>
<keyword evidence="1" id="KW-0547">Nucleotide-binding</keyword>
<evidence type="ECO:0000313" key="1">
    <source>
        <dbReference type="EMBL" id="TGA93748.1"/>
    </source>
</evidence>
<dbReference type="InterPro" id="IPR036890">
    <property type="entry name" value="HATPase_C_sf"/>
</dbReference>
<reference evidence="1 2" key="1">
    <citation type="submission" date="2019-03" db="EMBL/GenBank/DDBJ databases">
        <authorList>
            <person name="Gonzalez-Pimentel J.L."/>
        </authorList>
    </citation>
    <scope>NUCLEOTIDE SEQUENCE [LARGE SCALE GENOMIC DNA]</scope>
    <source>
        <strain evidence="1 2">JCM 31289</strain>
    </source>
</reference>
<protein>
    <submittedName>
        <fullName evidence="1">ATP-binding protein</fullName>
    </submittedName>
</protein>
<sequence>MGILGIGREQRPHSYTLYCPPLDTSPCIARDFVASALRRLRLDRVADAATLCTSELATNAYLHAPGLGSLLWLDVRPELLRITVYDGSRQEPVVRPDCAEREGGRGLRLVGELADAWGCCPGAPLGVGGAEGKGVWFTIACR</sequence>
<dbReference type="InterPro" id="IPR050267">
    <property type="entry name" value="Anti-sigma-factor_SerPK"/>
</dbReference>